<evidence type="ECO:0000256" key="5">
    <source>
        <dbReference type="ARBA" id="ARBA00023002"/>
    </source>
</evidence>
<dbReference type="InterPro" id="IPR029041">
    <property type="entry name" value="FAD-linked_oxidoreductase-like"/>
</dbReference>
<dbReference type="STRING" id="709986.Deima_1940"/>
<dbReference type="Gene3D" id="3.20.20.220">
    <property type="match status" value="1"/>
</dbReference>
<reference evidence="7 8" key="1">
    <citation type="journal article" date="2011" name="Stand. Genomic Sci.">
        <title>Complete genome sequence of Deinococcus maricopensis type strain (LB-34).</title>
        <authorList>
            <person name="Pukall R."/>
            <person name="Zeytun A."/>
            <person name="Lucas S."/>
            <person name="Lapidus A."/>
            <person name="Hammon N."/>
            <person name="Deshpande S."/>
            <person name="Nolan M."/>
            <person name="Cheng J.F."/>
            <person name="Pitluck S."/>
            <person name="Liolios K."/>
            <person name="Pagani I."/>
            <person name="Mikhailova N."/>
            <person name="Ivanova N."/>
            <person name="Mavromatis K."/>
            <person name="Pati A."/>
            <person name="Tapia R."/>
            <person name="Han C."/>
            <person name="Goodwin L."/>
            <person name="Chen A."/>
            <person name="Palaniappan K."/>
            <person name="Land M."/>
            <person name="Hauser L."/>
            <person name="Chang Y.J."/>
            <person name="Jeffries C.D."/>
            <person name="Brambilla E.M."/>
            <person name="Rohde M."/>
            <person name="Goker M."/>
            <person name="Detter J.C."/>
            <person name="Woyke T."/>
            <person name="Bristow J."/>
            <person name="Eisen J.A."/>
            <person name="Markowitz V."/>
            <person name="Hugenholtz P."/>
            <person name="Kyrpides N.C."/>
            <person name="Klenk H.P."/>
        </authorList>
    </citation>
    <scope>NUCLEOTIDE SEQUENCE [LARGE SCALE GENOMIC DNA]</scope>
    <source>
        <strain evidence="8">DSM 21211 / LMG 22137 / NRRL B-23946 / LB-34</strain>
    </source>
</reference>
<dbReference type="GO" id="GO:0035999">
    <property type="term" value="P:tetrahydrofolate interconversion"/>
    <property type="evidence" value="ECO:0007669"/>
    <property type="project" value="UniProtKB-UniPathway"/>
</dbReference>
<dbReference type="Proteomes" id="UP000008635">
    <property type="component" value="Chromosome"/>
</dbReference>
<comment type="cofactor">
    <cofactor evidence="1 6">
        <name>FAD</name>
        <dbReference type="ChEBI" id="CHEBI:57692"/>
    </cofactor>
</comment>
<sequence>MRVSVELVPRDAASLAEELAQVRAHLPGVNTINIPDLSRFPLRSWEGCAHAKGCFGDSGLQHVIPHVRAIDVNPNRPLAIAAYLAEHGIDEVLVVTGDAPADMSRPIYNNDALGVIRKFREELPHVRVYAGLDPYRQGFTREREYAQRKLDAGACGFFTQPFFDVRLMDVYADLMDGVDVFWGVTTVTSTRSLRYWETRNHAVFPRGFQPTMDWNRQLARDAFAFARERGAHIYFMPVRADVRAYLEGIV</sequence>
<dbReference type="RefSeq" id="WP_013557090.1">
    <property type="nucleotide sequence ID" value="NC_014958.1"/>
</dbReference>
<comment type="similarity">
    <text evidence="6">Belongs to the methylenetetrahydrofolate reductase family.</text>
</comment>
<evidence type="ECO:0000313" key="7">
    <source>
        <dbReference type="EMBL" id="ADV67585.1"/>
    </source>
</evidence>
<evidence type="ECO:0000256" key="4">
    <source>
        <dbReference type="ARBA" id="ARBA00022827"/>
    </source>
</evidence>
<dbReference type="KEGG" id="dmr:Deima_1940"/>
<keyword evidence="3 6" id="KW-0285">Flavoprotein</keyword>
<comment type="pathway">
    <text evidence="2 6">One-carbon metabolism; tetrahydrofolate interconversion.</text>
</comment>
<keyword evidence="8" id="KW-1185">Reference proteome</keyword>
<reference evidence="8" key="2">
    <citation type="submission" date="2011-01" db="EMBL/GenBank/DDBJ databases">
        <title>The complete genome of Deinococcus maricopensis DSM 21211.</title>
        <authorList>
            <consortium name="US DOE Joint Genome Institute (JGI-PGF)"/>
            <person name="Lucas S."/>
            <person name="Copeland A."/>
            <person name="Lapidus A."/>
            <person name="Goodwin L."/>
            <person name="Pitluck S."/>
            <person name="Kyrpides N."/>
            <person name="Mavromatis K."/>
            <person name="Pagani I."/>
            <person name="Ivanova N."/>
            <person name="Ovchinnikova G."/>
            <person name="Zeytun A."/>
            <person name="Detter J.C."/>
            <person name="Han C."/>
            <person name="Land M."/>
            <person name="Hauser L."/>
            <person name="Markowitz V."/>
            <person name="Cheng J.-F."/>
            <person name="Hugenholtz P."/>
            <person name="Woyke T."/>
            <person name="Wu D."/>
            <person name="Pukall R."/>
            <person name="Gehrich-Schroeter G."/>
            <person name="Brambilla E."/>
            <person name="Klenk H.-P."/>
            <person name="Eisen J.A."/>
        </authorList>
    </citation>
    <scope>NUCLEOTIDE SEQUENCE [LARGE SCALE GENOMIC DNA]</scope>
    <source>
        <strain evidence="8">DSM 21211 / LMG 22137 / NRRL B-23946 / LB-34</strain>
    </source>
</reference>
<evidence type="ECO:0000256" key="3">
    <source>
        <dbReference type="ARBA" id="ARBA00022630"/>
    </source>
</evidence>
<evidence type="ECO:0000313" key="8">
    <source>
        <dbReference type="Proteomes" id="UP000008635"/>
    </source>
</evidence>
<keyword evidence="4 6" id="KW-0274">FAD</keyword>
<evidence type="ECO:0000256" key="6">
    <source>
        <dbReference type="RuleBase" id="RU003862"/>
    </source>
</evidence>
<dbReference type="EMBL" id="CP002454">
    <property type="protein sequence ID" value="ADV67585.1"/>
    <property type="molecule type" value="Genomic_DNA"/>
</dbReference>
<accession>E8U946</accession>
<dbReference type="AlphaFoldDB" id="E8U946"/>
<dbReference type="GO" id="GO:0006555">
    <property type="term" value="P:methionine metabolic process"/>
    <property type="evidence" value="ECO:0007669"/>
    <property type="project" value="InterPro"/>
</dbReference>
<protein>
    <recommendedName>
        <fullName evidence="6">Methylenetetrahydrofolate reductase</fullName>
    </recommendedName>
</protein>
<name>E8U946_DEIML</name>
<organism evidence="7 8">
    <name type="scientific">Deinococcus maricopensis (strain DSM 21211 / LMG 22137 / NRRL B-23946 / LB-34)</name>
    <dbReference type="NCBI Taxonomy" id="709986"/>
    <lineage>
        <taxon>Bacteria</taxon>
        <taxon>Thermotogati</taxon>
        <taxon>Deinococcota</taxon>
        <taxon>Deinococci</taxon>
        <taxon>Deinococcales</taxon>
        <taxon>Deinococcaceae</taxon>
        <taxon>Deinococcus</taxon>
    </lineage>
</organism>
<dbReference type="Pfam" id="PF02219">
    <property type="entry name" value="MTHFR"/>
    <property type="match status" value="1"/>
</dbReference>
<dbReference type="HOGENOM" id="CLU_1110003_0_0_0"/>
<dbReference type="SUPFAM" id="SSF51730">
    <property type="entry name" value="FAD-linked oxidoreductase"/>
    <property type="match status" value="1"/>
</dbReference>
<evidence type="ECO:0000256" key="1">
    <source>
        <dbReference type="ARBA" id="ARBA00001974"/>
    </source>
</evidence>
<dbReference type="eggNOG" id="COG0685">
    <property type="taxonomic scope" value="Bacteria"/>
</dbReference>
<evidence type="ECO:0000256" key="2">
    <source>
        <dbReference type="ARBA" id="ARBA00004777"/>
    </source>
</evidence>
<proteinExistence type="inferred from homology"/>
<keyword evidence="5 6" id="KW-0560">Oxidoreductase</keyword>
<gene>
    <name evidence="7" type="ordered locus">Deima_1940</name>
</gene>
<dbReference type="GO" id="GO:0004489">
    <property type="term" value="F:methylenetetrahydrofolate reductase [NAD(P)H] activity"/>
    <property type="evidence" value="ECO:0007669"/>
    <property type="project" value="InterPro"/>
</dbReference>
<dbReference type="UniPathway" id="UPA00193"/>
<dbReference type="InterPro" id="IPR003171">
    <property type="entry name" value="Mehydrof_redctse-like"/>
</dbReference>